<dbReference type="SUPFAM" id="SSF52540">
    <property type="entry name" value="P-loop containing nucleoside triphosphate hydrolases"/>
    <property type="match status" value="1"/>
</dbReference>
<organism evidence="1 2">
    <name type="scientific">Haloarcula pellucida</name>
    <dbReference type="NCBI Taxonomy" id="1427151"/>
    <lineage>
        <taxon>Archaea</taxon>
        <taxon>Methanobacteriati</taxon>
        <taxon>Methanobacteriota</taxon>
        <taxon>Stenosarchaea group</taxon>
        <taxon>Halobacteria</taxon>
        <taxon>Halobacteriales</taxon>
        <taxon>Haloarculaceae</taxon>
        <taxon>Haloarcula</taxon>
    </lineage>
</organism>
<accession>A0A830GLW9</accession>
<name>A0A830GLW9_9EURY</name>
<protein>
    <recommendedName>
        <fullName evidence="3">RecA-superfamily ATPase, KaiC/GvpD/RAD55 family</fullName>
    </recommendedName>
</protein>
<proteinExistence type="predicted"/>
<sequence length="213" mass="23319">MYDIGHDRLDFALDPGTNVLVTGPPLCGKRRFGMQALAAGSRRSEGAIVVTTRDTADRVRSDYRTLFAGGDEDAPPLGVVDAVSETFGQSVTDDQYTKYTSSPKDMSSIGIKFSEFVQSYYTEDGIERTRVLVDSLSPLLVYSNLQGVFRFMHMFTSRVDNAGAVGFYTVTSTAHDDETMNSLTQLVDGTIELTEDGTATIRLPNLDDQTVDL</sequence>
<dbReference type="Proteomes" id="UP000605784">
    <property type="component" value="Unassembled WGS sequence"/>
</dbReference>
<evidence type="ECO:0008006" key="3">
    <source>
        <dbReference type="Google" id="ProtNLM"/>
    </source>
</evidence>
<dbReference type="Gene3D" id="3.40.50.300">
    <property type="entry name" value="P-loop containing nucleotide triphosphate hydrolases"/>
    <property type="match status" value="1"/>
</dbReference>
<dbReference type="Pfam" id="PF24336">
    <property type="entry name" value="DUF7504"/>
    <property type="match status" value="1"/>
</dbReference>
<reference evidence="1" key="2">
    <citation type="submission" date="2020-09" db="EMBL/GenBank/DDBJ databases">
        <authorList>
            <person name="Sun Q."/>
            <person name="Ohkuma M."/>
        </authorList>
    </citation>
    <scope>NUCLEOTIDE SEQUENCE</scope>
    <source>
        <strain evidence="1">JCM 17820</strain>
    </source>
</reference>
<evidence type="ECO:0000313" key="1">
    <source>
        <dbReference type="EMBL" id="GGN96124.1"/>
    </source>
</evidence>
<dbReference type="EMBL" id="BMOU01000004">
    <property type="protein sequence ID" value="GGN96124.1"/>
    <property type="molecule type" value="Genomic_DNA"/>
</dbReference>
<reference evidence="1" key="1">
    <citation type="journal article" date="2014" name="Int. J. Syst. Evol. Microbiol.">
        <title>Complete genome sequence of Corynebacterium casei LMG S-19264T (=DSM 44701T), isolated from a smear-ripened cheese.</title>
        <authorList>
            <consortium name="US DOE Joint Genome Institute (JGI-PGF)"/>
            <person name="Walter F."/>
            <person name="Albersmeier A."/>
            <person name="Kalinowski J."/>
            <person name="Ruckert C."/>
        </authorList>
    </citation>
    <scope>NUCLEOTIDE SEQUENCE</scope>
    <source>
        <strain evidence="1">JCM 17820</strain>
    </source>
</reference>
<dbReference type="InterPro" id="IPR027417">
    <property type="entry name" value="P-loop_NTPase"/>
</dbReference>
<dbReference type="RefSeq" id="WP_188997919.1">
    <property type="nucleotide sequence ID" value="NZ_BMOU01000004.1"/>
</dbReference>
<keyword evidence="2" id="KW-1185">Reference proteome</keyword>
<dbReference type="InterPro" id="IPR055927">
    <property type="entry name" value="DUF7504"/>
</dbReference>
<comment type="caution">
    <text evidence="1">The sequence shown here is derived from an EMBL/GenBank/DDBJ whole genome shotgun (WGS) entry which is preliminary data.</text>
</comment>
<evidence type="ECO:0000313" key="2">
    <source>
        <dbReference type="Proteomes" id="UP000605784"/>
    </source>
</evidence>
<dbReference type="AlphaFoldDB" id="A0A830GLW9"/>
<gene>
    <name evidence="1" type="ORF">GCM10009030_24050</name>
</gene>